<dbReference type="AlphaFoldDB" id="A0A1K0HGT8"/>
<dbReference type="EMBL" id="LT558128">
    <property type="protein sequence ID" value="SAM83876.1"/>
    <property type="molecule type" value="Genomic_DNA"/>
</dbReference>
<protein>
    <submittedName>
        <fullName evidence="2">Uncharacterized protein</fullName>
    </submittedName>
</protein>
<name>A0A1K0HGT8_9BASI</name>
<reference evidence="3" key="1">
    <citation type="submission" date="2016-04" db="EMBL/GenBank/DDBJ databases">
        <authorList>
            <person name="Guldener U."/>
            <person name="Guldener U."/>
        </authorList>
    </citation>
    <scope>NUCLEOTIDE SEQUENCE [LARGE SCALE GENOMIC DNA]</scope>
    <source>
        <strain evidence="3">UB2112</strain>
    </source>
</reference>
<dbReference type="Proteomes" id="UP000179920">
    <property type="component" value="Chromosome XII"/>
</dbReference>
<evidence type="ECO:0000256" key="1">
    <source>
        <dbReference type="SAM" id="MobiDB-lite"/>
    </source>
</evidence>
<evidence type="ECO:0000313" key="2">
    <source>
        <dbReference type="EMBL" id="SAM83876.1"/>
    </source>
</evidence>
<feature type="compositionally biased region" description="Low complexity" evidence="1">
    <location>
        <begin position="216"/>
        <end position="231"/>
    </location>
</feature>
<feature type="region of interest" description="Disordered" evidence="1">
    <location>
        <begin position="183"/>
        <end position="231"/>
    </location>
</feature>
<accession>A0A1K0HGT8</accession>
<organism evidence="2 3">
    <name type="scientific">Ustilago bromivora</name>
    <dbReference type="NCBI Taxonomy" id="307758"/>
    <lineage>
        <taxon>Eukaryota</taxon>
        <taxon>Fungi</taxon>
        <taxon>Dikarya</taxon>
        <taxon>Basidiomycota</taxon>
        <taxon>Ustilaginomycotina</taxon>
        <taxon>Ustilaginomycetes</taxon>
        <taxon>Ustilaginales</taxon>
        <taxon>Ustilaginaceae</taxon>
        <taxon>Ustilago</taxon>
    </lineage>
</organism>
<sequence length="231" mass="26030">MFKPSREAEEIRVKQQVCSASLDFGFWILQRLVDILSEQADWVAILIHNQSNDMVQGANKTAIAKEIGLQLQADDPPDAMVVLQKVKSLKDQFKAWYDWMSQTGQGFLLSDLHTDSLLLREWNRILQEEPWFDNFHQLYINWQPAQNLDIFSGGFLQESPCSQLPAFSCLQLNSHSDTASQSLGIEADDSNSNDNLLPSMGSLNEHHQHTPLRHTPAPSASSSCSNMSNLC</sequence>
<evidence type="ECO:0000313" key="3">
    <source>
        <dbReference type="Proteomes" id="UP000179920"/>
    </source>
</evidence>
<dbReference type="OrthoDB" id="10503500at2759"/>
<gene>
    <name evidence="2" type="ORF">UBRO_20232</name>
</gene>
<proteinExistence type="predicted"/>